<organism evidence="2 3">
    <name type="scientific">Roseivirga misakiensis</name>
    <dbReference type="NCBI Taxonomy" id="1563681"/>
    <lineage>
        <taxon>Bacteria</taxon>
        <taxon>Pseudomonadati</taxon>
        <taxon>Bacteroidota</taxon>
        <taxon>Cytophagia</taxon>
        <taxon>Cytophagales</taxon>
        <taxon>Roseivirgaceae</taxon>
        <taxon>Roseivirga</taxon>
    </lineage>
</organism>
<keyword evidence="3" id="KW-1185">Reference proteome</keyword>
<dbReference type="PANTHER" id="PTHR48098:SF1">
    <property type="entry name" value="DIACYLGLYCEROL ACYLTRANSFERASE_MYCOLYLTRANSFERASE AG85A"/>
    <property type="match status" value="1"/>
</dbReference>
<feature type="signal peptide" evidence="1">
    <location>
        <begin position="1"/>
        <end position="21"/>
    </location>
</feature>
<evidence type="ECO:0008006" key="4">
    <source>
        <dbReference type="Google" id="ProtNLM"/>
    </source>
</evidence>
<dbReference type="EMBL" id="MDGQ01000005">
    <property type="protein sequence ID" value="OEJ99935.1"/>
    <property type="molecule type" value="Genomic_DNA"/>
</dbReference>
<keyword evidence="1" id="KW-0732">Signal</keyword>
<evidence type="ECO:0000313" key="3">
    <source>
        <dbReference type="Proteomes" id="UP000095552"/>
    </source>
</evidence>
<dbReference type="InterPro" id="IPR029058">
    <property type="entry name" value="AB_hydrolase_fold"/>
</dbReference>
<reference evidence="2 3" key="1">
    <citation type="submission" date="2016-08" db="EMBL/GenBank/DDBJ databases">
        <title>Draft genome of Fabibacter sp. strain SK-8.</title>
        <authorList>
            <person name="Wong S.-K."/>
            <person name="Hamasaki K."/>
            <person name="Yoshizawa S."/>
        </authorList>
    </citation>
    <scope>NUCLEOTIDE SEQUENCE [LARGE SCALE GENOMIC DNA]</scope>
    <source>
        <strain evidence="2 3">SK-8</strain>
    </source>
</reference>
<comment type="caution">
    <text evidence="2">The sequence shown here is derived from an EMBL/GenBank/DDBJ whole genome shotgun (WGS) entry which is preliminary data.</text>
</comment>
<accession>A0A1E5SLC7</accession>
<feature type="chain" id="PRO_5009185129" description="Esterase" evidence="1">
    <location>
        <begin position="22"/>
        <end position="292"/>
    </location>
</feature>
<dbReference type="STRING" id="1563681.BFP71_10340"/>
<dbReference type="InterPro" id="IPR000801">
    <property type="entry name" value="Esterase-like"/>
</dbReference>
<dbReference type="InterPro" id="IPR050583">
    <property type="entry name" value="Mycobacterial_A85_antigen"/>
</dbReference>
<dbReference type="OrthoDB" id="9803578at2"/>
<evidence type="ECO:0000313" key="2">
    <source>
        <dbReference type="EMBL" id="OEJ99935.1"/>
    </source>
</evidence>
<name>A0A1E5SLC7_9BACT</name>
<dbReference type="GO" id="GO:0016747">
    <property type="term" value="F:acyltransferase activity, transferring groups other than amino-acyl groups"/>
    <property type="evidence" value="ECO:0007669"/>
    <property type="project" value="TreeGrafter"/>
</dbReference>
<protein>
    <recommendedName>
        <fullName evidence="4">Esterase</fullName>
    </recommendedName>
</protein>
<dbReference type="RefSeq" id="WP_069835398.1">
    <property type="nucleotide sequence ID" value="NZ_MDGQ01000005.1"/>
</dbReference>
<sequence length="292" mass="33266">MKKTYPILALFFALISNTIFGQSQVLESQHFKSQILGTDIYYSVYLPDGYKSNLRFYPIVYLLNGFTGDQTDWIQFGDMQRIVDEGIENGDFPPMIIVMPDGDDRLYMNNHDNSYRYGDMFLEELMPTVEEKFRVRATKEFRGISGLSMGGAGTLRMAMQHPELFSAAAGFSSAVNTDEELLSGGQAGFDGYWGRVLGKGLKGEARLSDHYRKNSILDIVKNGDQRKLNAVRYYFDCGDDDFLAVGNASLHIEMKKRGIRHEYRVRDGAHTWDFWRTSLPIGLKFIGQSFTR</sequence>
<dbReference type="SUPFAM" id="SSF53474">
    <property type="entry name" value="alpha/beta-Hydrolases"/>
    <property type="match status" value="1"/>
</dbReference>
<evidence type="ECO:0000256" key="1">
    <source>
        <dbReference type="SAM" id="SignalP"/>
    </source>
</evidence>
<dbReference type="PANTHER" id="PTHR48098">
    <property type="entry name" value="ENTEROCHELIN ESTERASE-RELATED"/>
    <property type="match status" value="1"/>
</dbReference>
<dbReference type="AlphaFoldDB" id="A0A1E5SLC7"/>
<proteinExistence type="predicted"/>
<gene>
    <name evidence="2" type="ORF">BFP71_10340</name>
</gene>
<dbReference type="Pfam" id="PF00756">
    <property type="entry name" value="Esterase"/>
    <property type="match status" value="1"/>
</dbReference>
<dbReference type="Proteomes" id="UP000095552">
    <property type="component" value="Unassembled WGS sequence"/>
</dbReference>
<dbReference type="Gene3D" id="3.40.50.1820">
    <property type="entry name" value="alpha/beta hydrolase"/>
    <property type="match status" value="1"/>
</dbReference>